<protein>
    <submittedName>
        <fullName evidence="2">Uncharacterized protein</fullName>
    </submittedName>
</protein>
<gene>
    <name evidence="2" type="ORF">BDW59DRAFT_161227</name>
</gene>
<keyword evidence="1" id="KW-0812">Transmembrane</keyword>
<proteinExistence type="predicted"/>
<feature type="transmembrane region" description="Helical" evidence="1">
    <location>
        <begin position="104"/>
        <end position="122"/>
    </location>
</feature>
<name>A0ABR4IEB1_9EURO</name>
<evidence type="ECO:0000313" key="2">
    <source>
        <dbReference type="EMBL" id="KAL2826101.1"/>
    </source>
</evidence>
<evidence type="ECO:0000256" key="1">
    <source>
        <dbReference type="SAM" id="Phobius"/>
    </source>
</evidence>
<organism evidence="2 3">
    <name type="scientific">Aspergillus cavernicola</name>
    <dbReference type="NCBI Taxonomy" id="176166"/>
    <lineage>
        <taxon>Eukaryota</taxon>
        <taxon>Fungi</taxon>
        <taxon>Dikarya</taxon>
        <taxon>Ascomycota</taxon>
        <taxon>Pezizomycotina</taxon>
        <taxon>Eurotiomycetes</taxon>
        <taxon>Eurotiomycetidae</taxon>
        <taxon>Eurotiales</taxon>
        <taxon>Aspergillaceae</taxon>
        <taxon>Aspergillus</taxon>
        <taxon>Aspergillus subgen. Nidulantes</taxon>
    </lineage>
</organism>
<feature type="transmembrane region" description="Helical" evidence="1">
    <location>
        <begin position="21"/>
        <end position="40"/>
    </location>
</feature>
<keyword evidence="1" id="KW-0472">Membrane</keyword>
<keyword evidence="3" id="KW-1185">Reference proteome</keyword>
<dbReference type="EMBL" id="JBFXLS010000032">
    <property type="protein sequence ID" value="KAL2826101.1"/>
    <property type="molecule type" value="Genomic_DNA"/>
</dbReference>
<reference evidence="2 3" key="1">
    <citation type="submission" date="2024-07" db="EMBL/GenBank/DDBJ databases">
        <title>Section-level genome sequencing and comparative genomics of Aspergillus sections Usti and Cavernicolus.</title>
        <authorList>
            <consortium name="Lawrence Berkeley National Laboratory"/>
            <person name="Nybo J.L."/>
            <person name="Vesth T.C."/>
            <person name="Theobald S."/>
            <person name="Frisvad J.C."/>
            <person name="Larsen T.O."/>
            <person name="Kjaerboelling I."/>
            <person name="Rothschild-Mancinelli K."/>
            <person name="Lyhne E.K."/>
            <person name="Kogle M.E."/>
            <person name="Barry K."/>
            <person name="Clum A."/>
            <person name="Na H."/>
            <person name="Ledsgaard L."/>
            <person name="Lin J."/>
            <person name="Lipzen A."/>
            <person name="Kuo A."/>
            <person name="Riley R."/>
            <person name="Mondo S."/>
            <person name="LaButti K."/>
            <person name="Haridas S."/>
            <person name="Pangalinan J."/>
            <person name="Salamov A.A."/>
            <person name="Simmons B.A."/>
            <person name="Magnuson J.K."/>
            <person name="Chen J."/>
            <person name="Drula E."/>
            <person name="Henrissat B."/>
            <person name="Wiebenga A."/>
            <person name="Lubbers R.J."/>
            <person name="Gomes A.C."/>
            <person name="Makela M.R."/>
            <person name="Stajich J."/>
            <person name="Grigoriev I.V."/>
            <person name="Mortensen U.H."/>
            <person name="De vries R.P."/>
            <person name="Baker S.E."/>
            <person name="Andersen M.R."/>
        </authorList>
    </citation>
    <scope>NUCLEOTIDE SEQUENCE [LARGE SCALE GENOMIC DNA]</scope>
    <source>
        <strain evidence="2 3">CBS 600.67</strain>
    </source>
</reference>
<sequence>MRLETLSDNYRVMRLLWRRPIRVLGAMALACVAFALPPSIVRGVMKYKPGEYTFKLLHIRVTARDRASRDLVAELQMGVPLRGTRVHLDSEGKESMSMGPLADFAIWAFSPTGLSKLMVIAYGDFAHGQRYRCTQLLLCRNAASTPEISFRIMTQNEY</sequence>
<dbReference type="Proteomes" id="UP001610335">
    <property type="component" value="Unassembled WGS sequence"/>
</dbReference>
<keyword evidence="1" id="KW-1133">Transmembrane helix</keyword>
<evidence type="ECO:0000313" key="3">
    <source>
        <dbReference type="Proteomes" id="UP001610335"/>
    </source>
</evidence>
<accession>A0ABR4IEB1</accession>
<comment type="caution">
    <text evidence="2">The sequence shown here is derived from an EMBL/GenBank/DDBJ whole genome shotgun (WGS) entry which is preliminary data.</text>
</comment>